<dbReference type="PANTHER" id="PTHR43975">
    <property type="entry name" value="ZGC:101858"/>
    <property type="match status" value="1"/>
</dbReference>
<keyword evidence="1" id="KW-0560">Oxidoreductase</keyword>
<proteinExistence type="predicted"/>
<gene>
    <name evidence="2" type="ORF">EEDITHA_LOCUS9742</name>
</gene>
<dbReference type="PRINTS" id="PR00080">
    <property type="entry name" value="SDRFAMILY"/>
</dbReference>
<dbReference type="FunFam" id="3.40.50.720:FF:000084">
    <property type="entry name" value="Short-chain dehydrogenase reductase"/>
    <property type="match status" value="1"/>
</dbReference>
<comment type="caution">
    <text evidence="2">The sequence shown here is derived from an EMBL/GenBank/DDBJ whole genome shotgun (WGS) entry which is preliminary data.</text>
</comment>
<dbReference type="AlphaFoldDB" id="A0AAU9UBH2"/>
<dbReference type="InterPro" id="IPR002347">
    <property type="entry name" value="SDR_fam"/>
</dbReference>
<dbReference type="EMBL" id="CAKOGL010000013">
    <property type="protein sequence ID" value="CAH2094145.1"/>
    <property type="molecule type" value="Genomic_DNA"/>
</dbReference>
<dbReference type="GO" id="GO:0016491">
    <property type="term" value="F:oxidoreductase activity"/>
    <property type="evidence" value="ECO:0007669"/>
    <property type="project" value="UniProtKB-KW"/>
</dbReference>
<dbReference type="InterPro" id="IPR020904">
    <property type="entry name" value="Sc_DH/Rdtase_CS"/>
</dbReference>
<protein>
    <submittedName>
        <fullName evidence="2">Uncharacterized protein</fullName>
    </submittedName>
</protein>
<dbReference type="Pfam" id="PF13561">
    <property type="entry name" value="adh_short_C2"/>
    <property type="match status" value="1"/>
</dbReference>
<dbReference type="PANTHER" id="PTHR43975:SF2">
    <property type="entry name" value="EG:BACR7A4.14 PROTEIN-RELATED"/>
    <property type="match status" value="1"/>
</dbReference>
<evidence type="ECO:0000313" key="3">
    <source>
        <dbReference type="Proteomes" id="UP001153954"/>
    </source>
</evidence>
<dbReference type="SUPFAM" id="SSF51735">
    <property type="entry name" value="NAD(P)-binding Rossmann-fold domains"/>
    <property type="match status" value="1"/>
</dbReference>
<sequence>MSFKNKIVLITGASSGIGAAAAISFAKEGANVALVGRNEQKLQKVKEECAKTGNVPFVVRADVSNDQDVMRIIEETIEKFGKINVLVNNAGMIGFDGILSDNIMSMFDSIMKTNLRAAVYMTHLAAPHLIKSKGNIINISSIAGKKTSKIRPMVSYTASKAALDHFTRNVAAELAPHGVRVNSISPGPVKTDILINAGVNSSMVDIEKMLPLGRISDSQEIADLILFLASDKAKAITGSDYVSDNGAMLL</sequence>
<reference evidence="2" key="1">
    <citation type="submission" date="2022-03" db="EMBL/GenBank/DDBJ databases">
        <authorList>
            <person name="Tunstrom K."/>
        </authorList>
    </citation>
    <scope>NUCLEOTIDE SEQUENCE</scope>
</reference>
<dbReference type="PROSITE" id="PS00061">
    <property type="entry name" value="ADH_SHORT"/>
    <property type="match status" value="1"/>
</dbReference>
<keyword evidence="3" id="KW-1185">Reference proteome</keyword>
<evidence type="ECO:0000313" key="2">
    <source>
        <dbReference type="EMBL" id="CAH2094145.1"/>
    </source>
</evidence>
<organism evidence="2 3">
    <name type="scientific">Euphydryas editha</name>
    <name type="common">Edith's checkerspot</name>
    <dbReference type="NCBI Taxonomy" id="104508"/>
    <lineage>
        <taxon>Eukaryota</taxon>
        <taxon>Metazoa</taxon>
        <taxon>Ecdysozoa</taxon>
        <taxon>Arthropoda</taxon>
        <taxon>Hexapoda</taxon>
        <taxon>Insecta</taxon>
        <taxon>Pterygota</taxon>
        <taxon>Neoptera</taxon>
        <taxon>Endopterygota</taxon>
        <taxon>Lepidoptera</taxon>
        <taxon>Glossata</taxon>
        <taxon>Ditrysia</taxon>
        <taxon>Papilionoidea</taxon>
        <taxon>Nymphalidae</taxon>
        <taxon>Nymphalinae</taxon>
        <taxon>Euphydryas</taxon>
    </lineage>
</organism>
<accession>A0AAU9UBH2</accession>
<evidence type="ECO:0000256" key="1">
    <source>
        <dbReference type="ARBA" id="ARBA00023002"/>
    </source>
</evidence>
<name>A0AAU9UBH2_EUPED</name>
<dbReference type="Proteomes" id="UP001153954">
    <property type="component" value="Unassembled WGS sequence"/>
</dbReference>
<dbReference type="PRINTS" id="PR00081">
    <property type="entry name" value="GDHRDH"/>
</dbReference>
<dbReference type="InterPro" id="IPR036291">
    <property type="entry name" value="NAD(P)-bd_dom_sf"/>
</dbReference>
<dbReference type="Gene3D" id="3.40.50.720">
    <property type="entry name" value="NAD(P)-binding Rossmann-like Domain"/>
    <property type="match status" value="1"/>
</dbReference>